<organism evidence="3 4">
    <name type="scientific">Rhizocola hellebori</name>
    <dbReference type="NCBI Taxonomy" id="1392758"/>
    <lineage>
        <taxon>Bacteria</taxon>
        <taxon>Bacillati</taxon>
        <taxon>Actinomycetota</taxon>
        <taxon>Actinomycetes</taxon>
        <taxon>Micromonosporales</taxon>
        <taxon>Micromonosporaceae</taxon>
        <taxon>Rhizocola</taxon>
    </lineage>
</organism>
<proteinExistence type="inferred from homology"/>
<dbReference type="EMBL" id="BONY01000010">
    <property type="protein sequence ID" value="GIH03929.1"/>
    <property type="molecule type" value="Genomic_DNA"/>
</dbReference>
<gene>
    <name evidence="3" type="ORF">Rhe02_19960</name>
</gene>
<dbReference type="AlphaFoldDB" id="A0A8J3Q501"/>
<name>A0A8J3Q501_9ACTN</name>
<evidence type="ECO:0000313" key="3">
    <source>
        <dbReference type="EMBL" id="GIH03929.1"/>
    </source>
</evidence>
<dbReference type="InterPro" id="IPR035905">
    <property type="entry name" value="Barstar-like_sf"/>
</dbReference>
<evidence type="ECO:0000259" key="2">
    <source>
        <dbReference type="Pfam" id="PF01337"/>
    </source>
</evidence>
<evidence type="ECO:0000256" key="1">
    <source>
        <dbReference type="ARBA" id="ARBA00006845"/>
    </source>
</evidence>
<evidence type="ECO:0000313" key="4">
    <source>
        <dbReference type="Proteomes" id="UP000612899"/>
    </source>
</evidence>
<feature type="domain" description="Barstar (barnase inhibitor)" evidence="2">
    <location>
        <begin position="163"/>
        <end position="227"/>
    </location>
</feature>
<dbReference type="SUPFAM" id="SSF52038">
    <property type="entry name" value="Barstar-related"/>
    <property type="match status" value="1"/>
</dbReference>
<comment type="caution">
    <text evidence="3">The sequence shown here is derived from an EMBL/GenBank/DDBJ whole genome shotgun (WGS) entry which is preliminary data.</text>
</comment>
<dbReference type="RefSeq" id="WP_203907834.1">
    <property type="nucleotide sequence ID" value="NZ_BONY01000010.1"/>
</dbReference>
<reference evidence="3" key="1">
    <citation type="submission" date="2021-01" db="EMBL/GenBank/DDBJ databases">
        <title>Whole genome shotgun sequence of Rhizocola hellebori NBRC 109834.</title>
        <authorList>
            <person name="Komaki H."/>
            <person name="Tamura T."/>
        </authorList>
    </citation>
    <scope>NUCLEOTIDE SEQUENCE</scope>
    <source>
        <strain evidence="3">NBRC 109834</strain>
    </source>
</reference>
<accession>A0A8J3Q501</accession>
<dbReference type="InterPro" id="IPR000468">
    <property type="entry name" value="Barstar"/>
</dbReference>
<dbReference type="Gene3D" id="3.30.370.10">
    <property type="entry name" value="Barstar-like"/>
    <property type="match status" value="1"/>
</dbReference>
<protein>
    <recommendedName>
        <fullName evidence="2">Barstar (barnase inhibitor) domain-containing protein</fullName>
    </recommendedName>
</protein>
<keyword evidence="4" id="KW-1185">Reference proteome</keyword>
<sequence>MGPTYALDFEQEPWRRIEFDDLRGFFTGAYSSYEWWDDTGDDAPLRIEFTIGALRPAISTADAVDTSAGDASVQILDHSGEVVGAYPIWGVRMRYQEPGLVVVTAYAQLLAHRLAEAMWDSRRLGLPTENNSWAALPEEGREAWLEVVRVGASPVASDSRDRVIHLDGRQVTDLAGYFLALGEAVNGPGGYFGANFAAVTDCLLGGHGVEGALTLIWHDFEVARQSMTRVVQTGDGPMPCVDIAVSSLRENGVELIFP</sequence>
<dbReference type="Proteomes" id="UP000612899">
    <property type="component" value="Unassembled WGS sequence"/>
</dbReference>
<dbReference type="Pfam" id="PF01337">
    <property type="entry name" value="Barstar"/>
    <property type="match status" value="1"/>
</dbReference>
<comment type="similarity">
    <text evidence="1">Belongs to the barstar family.</text>
</comment>